<keyword evidence="1" id="KW-0812">Transmembrane</keyword>
<evidence type="ECO:0008006" key="4">
    <source>
        <dbReference type="Google" id="ProtNLM"/>
    </source>
</evidence>
<reference evidence="2 3" key="1">
    <citation type="journal article" date="2016" name="Int. J. Syst. Evol. Microbiol.">
        <title>Pseudaminobacter manganicus sp. nov., isolated from sludge of a manganese mine.</title>
        <authorList>
            <person name="Li J."/>
            <person name="Huang J."/>
            <person name="Liao S."/>
            <person name="Wang G."/>
        </authorList>
    </citation>
    <scope>NUCLEOTIDE SEQUENCE [LARGE SCALE GENOMIC DNA]</scope>
    <source>
        <strain evidence="2 3">JH-7</strain>
    </source>
</reference>
<comment type="caution">
    <text evidence="2">The sequence shown here is derived from an EMBL/GenBank/DDBJ whole genome shotgun (WGS) entry which is preliminary data.</text>
</comment>
<keyword evidence="3" id="KW-1185">Reference proteome</keyword>
<organism evidence="2 3">
    <name type="scientific">Manganibacter manganicus</name>
    <dbReference type="NCBI Taxonomy" id="1873176"/>
    <lineage>
        <taxon>Bacteria</taxon>
        <taxon>Pseudomonadati</taxon>
        <taxon>Pseudomonadota</taxon>
        <taxon>Alphaproteobacteria</taxon>
        <taxon>Hyphomicrobiales</taxon>
        <taxon>Phyllobacteriaceae</taxon>
        <taxon>Manganibacter</taxon>
    </lineage>
</organism>
<evidence type="ECO:0000313" key="3">
    <source>
        <dbReference type="Proteomes" id="UP000191905"/>
    </source>
</evidence>
<keyword evidence="1" id="KW-1133">Transmembrane helix</keyword>
<dbReference type="EMBL" id="MDET01000028">
    <property type="protein sequence ID" value="OQM74527.1"/>
    <property type="molecule type" value="Genomic_DNA"/>
</dbReference>
<protein>
    <recommendedName>
        <fullName evidence="4">Transmembrane anchor protein</fullName>
    </recommendedName>
</protein>
<keyword evidence="1" id="KW-0472">Membrane</keyword>
<dbReference type="RefSeq" id="WP_080920682.1">
    <property type="nucleotide sequence ID" value="NZ_MDET01000028.1"/>
</dbReference>
<dbReference type="OrthoDB" id="952847at2"/>
<name>A0A1V8RMW6_9HYPH</name>
<proteinExistence type="predicted"/>
<dbReference type="AlphaFoldDB" id="A0A1V8RMW6"/>
<dbReference type="STRING" id="1873176.BFN67_21580"/>
<gene>
    <name evidence="2" type="ORF">BFN67_21580</name>
</gene>
<dbReference type="Proteomes" id="UP000191905">
    <property type="component" value="Unassembled WGS sequence"/>
</dbReference>
<feature type="transmembrane region" description="Helical" evidence="1">
    <location>
        <begin position="21"/>
        <end position="38"/>
    </location>
</feature>
<sequence length="254" mass="27289">MYNTDLPRRADLPTSAQLKRSTWIAGITASAILAFVVLPSEYAVDPTGIGRVLGLTQMGEIKTQLALEATQDAAATKQADGVDLSLDTRLDRIETMLKEFTQVLPALPVGSPDIASSEASVPPASERVAEQPAAKRLAAAPSEAPQEVTSEWRDEVSFNLAPGEGVEVKLVMEQGAQAEFHWTANGAVVNYDTHGDGGGNAVSYEKGRGVSEQEGVLEAAFPGNHGWFWRNRTGSEMTLTLRTRGAYSDLKRMM</sequence>
<evidence type="ECO:0000313" key="2">
    <source>
        <dbReference type="EMBL" id="OQM74527.1"/>
    </source>
</evidence>
<accession>A0A1V8RMW6</accession>
<evidence type="ECO:0000256" key="1">
    <source>
        <dbReference type="SAM" id="Phobius"/>
    </source>
</evidence>